<keyword evidence="3" id="KW-1185">Reference proteome</keyword>
<dbReference type="InterPro" id="IPR002559">
    <property type="entry name" value="Transposase_11"/>
</dbReference>
<accession>A0ABQ1SCJ9</accession>
<dbReference type="RefSeq" id="WP_188457537.1">
    <property type="nucleotide sequence ID" value="NZ_BMGM01000002.1"/>
</dbReference>
<organism evidence="2 3">
    <name type="scientific">Psychroflexus planctonicus</name>
    <dbReference type="NCBI Taxonomy" id="1526575"/>
    <lineage>
        <taxon>Bacteria</taxon>
        <taxon>Pseudomonadati</taxon>
        <taxon>Bacteroidota</taxon>
        <taxon>Flavobacteriia</taxon>
        <taxon>Flavobacteriales</taxon>
        <taxon>Flavobacteriaceae</taxon>
        <taxon>Psychroflexus</taxon>
    </lineage>
</organism>
<dbReference type="Proteomes" id="UP000599179">
    <property type="component" value="Unassembled WGS sequence"/>
</dbReference>
<dbReference type="EMBL" id="BMGM01000002">
    <property type="protein sequence ID" value="GGE27510.1"/>
    <property type="molecule type" value="Genomic_DNA"/>
</dbReference>
<name>A0ABQ1SCJ9_9FLAO</name>
<feature type="domain" description="Transposase IS4-like" evidence="1">
    <location>
        <begin position="103"/>
        <end position="271"/>
    </location>
</feature>
<evidence type="ECO:0000313" key="3">
    <source>
        <dbReference type="Proteomes" id="UP000599179"/>
    </source>
</evidence>
<dbReference type="Pfam" id="PF01609">
    <property type="entry name" value="DDE_Tnp_1"/>
    <property type="match status" value="1"/>
</dbReference>
<comment type="caution">
    <text evidence="2">The sequence shown here is derived from an EMBL/GenBank/DDBJ whole genome shotgun (WGS) entry which is preliminary data.</text>
</comment>
<proteinExistence type="predicted"/>
<evidence type="ECO:0000313" key="2">
    <source>
        <dbReference type="EMBL" id="GGE27510.1"/>
    </source>
</evidence>
<sequence length="292" mass="34793">MNNFETNYNKILKVLKGITNKEQFLRQNRQPKLKDIELIAINLTSEYLSFDSECQLFRILPEFLKHKIKRSVYNRRKRKLFFAIDFLRNEICEKLIEFENYFVVDSMPLEVVKLSRSNSSKICKEDFFSAPNRGFCASQNMHFYGYKIHAVCSVEGVFKSFDISKASVHDIHYLKDLKNQFSDCVILGDKGYLSADYQLDLFESKRIKLEVPMRKNQDNYKKQAYIFKKKRKRIETLFSQLCDQFMIRRNYAKTFDGFKTRILSKLTALTLIQYINKFIFNRNINNLKINIV</sequence>
<gene>
    <name evidence="2" type="ORF">GCM10010832_05250</name>
</gene>
<evidence type="ECO:0000259" key="1">
    <source>
        <dbReference type="Pfam" id="PF01609"/>
    </source>
</evidence>
<reference evidence="3" key="1">
    <citation type="journal article" date="2019" name="Int. J. Syst. Evol. Microbiol.">
        <title>The Global Catalogue of Microorganisms (GCM) 10K type strain sequencing project: providing services to taxonomists for standard genome sequencing and annotation.</title>
        <authorList>
            <consortium name="The Broad Institute Genomics Platform"/>
            <consortium name="The Broad Institute Genome Sequencing Center for Infectious Disease"/>
            <person name="Wu L."/>
            <person name="Ma J."/>
        </authorList>
    </citation>
    <scope>NUCLEOTIDE SEQUENCE [LARGE SCALE GENOMIC DNA]</scope>
    <source>
        <strain evidence="3">CGMCC 1.12931</strain>
    </source>
</reference>
<dbReference type="NCBIfam" id="NF033520">
    <property type="entry name" value="transpos_IS982"/>
    <property type="match status" value="1"/>
</dbReference>
<protein>
    <submittedName>
        <fullName evidence="2">Transposase</fullName>
    </submittedName>
</protein>